<evidence type="ECO:0000313" key="2">
    <source>
        <dbReference type="Proteomes" id="UP000327157"/>
    </source>
</evidence>
<comment type="caution">
    <text evidence="1">The sequence shown here is derived from an EMBL/GenBank/DDBJ whole genome shotgun (WGS) entry which is preliminary data.</text>
</comment>
<sequence>MKANPSGCSQFGEPLQSCVVYAFTFVDHCHEKHFHQTIENLYLFLLRLENDVQKAKTPSSRLYHSTFFMGVFCLSLYHDISKFQENPTVRSSNMFKIPTQSLIPQKTGQPCYEHQNPICLELRSKHFLHKSCSLSSHL</sequence>
<reference evidence="1 2" key="1">
    <citation type="submission" date="2019-09" db="EMBL/GenBank/DDBJ databases">
        <authorList>
            <person name="Ou C."/>
        </authorList>
    </citation>
    <scope>NUCLEOTIDE SEQUENCE [LARGE SCALE GENOMIC DNA]</scope>
    <source>
        <strain evidence="1">S2</strain>
        <tissue evidence="1">Leaf</tissue>
    </source>
</reference>
<dbReference type="Proteomes" id="UP000327157">
    <property type="component" value="Chromosome 15"/>
</dbReference>
<organism evidence="1 2">
    <name type="scientific">Pyrus ussuriensis x Pyrus communis</name>
    <dbReference type="NCBI Taxonomy" id="2448454"/>
    <lineage>
        <taxon>Eukaryota</taxon>
        <taxon>Viridiplantae</taxon>
        <taxon>Streptophyta</taxon>
        <taxon>Embryophyta</taxon>
        <taxon>Tracheophyta</taxon>
        <taxon>Spermatophyta</taxon>
        <taxon>Magnoliopsida</taxon>
        <taxon>eudicotyledons</taxon>
        <taxon>Gunneridae</taxon>
        <taxon>Pentapetalae</taxon>
        <taxon>rosids</taxon>
        <taxon>fabids</taxon>
        <taxon>Rosales</taxon>
        <taxon>Rosaceae</taxon>
        <taxon>Amygdaloideae</taxon>
        <taxon>Maleae</taxon>
        <taxon>Pyrus</taxon>
    </lineage>
</organism>
<dbReference type="EMBL" id="SMOL01000401">
    <property type="protein sequence ID" value="KAB2617371.1"/>
    <property type="molecule type" value="Genomic_DNA"/>
</dbReference>
<name>A0A5N5GTZ6_9ROSA</name>
<accession>A0A5N5GTZ6</accession>
<gene>
    <name evidence="1" type="ORF">D8674_013240</name>
</gene>
<reference evidence="2" key="2">
    <citation type="submission" date="2019-10" db="EMBL/GenBank/DDBJ databases">
        <title>A de novo genome assembly of a pear dwarfing rootstock.</title>
        <authorList>
            <person name="Wang F."/>
            <person name="Wang J."/>
            <person name="Li S."/>
            <person name="Zhang Y."/>
            <person name="Fang M."/>
            <person name="Ma L."/>
            <person name="Zhao Y."/>
            <person name="Jiang S."/>
        </authorList>
    </citation>
    <scope>NUCLEOTIDE SEQUENCE [LARGE SCALE GENOMIC DNA]</scope>
</reference>
<reference evidence="1 2" key="3">
    <citation type="submission" date="2019-11" db="EMBL/GenBank/DDBJ databases">
        <title>A de novo genome assembly of a pear dwarfing rootstock.</title>
        <authorList>
            <person name="Wang F."/>
            <person name="Wang J."/>
            <person name="Li S."/>
            <person name="Zhang Y."/>
            <person name="Fang M."/>
            <person name="Ma L."/>
            <person name="Zhao Y."/>
            <person name="Jiang S."/>
        </authorList>
    </citation>
    <scope>NUCLEOTIDE SEQUENCE [LARGE SCALE GENOMIC DNA]</scope>
    <source>
        <strain evidence="1">S2</strain>
        <tissue evidence="1">Leaf</tissue>
    </source>
</reference>
<keyword evidence="2" id="KW-1185">Reference proteome</keyword>
<dbReference type="AlphaFoldDB" id="A0A5N5GTZ6"/>
<evidence type="ECO:0000313" key="1">
    <source>
        <dbReference type="EMBL" id="KAB2617371.1"/>
    </source>
</evidence>
<protein>
    <submittedName>
        <fullName evidence="1">Uncharacterized protein</fullName>
    </submittedName>
</protein>
<proteinExistence type="predicted"/>